<dbReference type="GeneID" id="82851780"/>
<evidence type="ECO:0000313" key="1">
    <source>
        <dbReference type="EMBL" id="QAT64109.1"/>
    </source>
</evidence>
<dbReference type="RefSeq" id="WP_128747936.1">
    <property type="nucleotide sequence ID" value="NZ_CP035232.1"/>
</dbReference>
<organism evidence="1 2">
    <name type="scientific">Bacillus glycinifermentans</name>
    <dbReference type="NCBI Taxonomy" id="1664069"/>
    <lineage>
        <taxon>Bacteria</taxon>
        <taxon>Bacillati</taxon>
        <taxon>Bacillota</taxon>
        <taxon>Bacilli</taxon>
        <taxon>Bacillales</taxon>
        <taxon>Bacillaceae</taxon>
        <taxon>Bacillus</taxon>
    </lineage>
</organism>
<dbReference type="EMBL" id="CP035232">
    <property type="protein sequence ID" value="QAT64109.1"/>
    <property type="molecule type" value="Genomic_DNA"/>
</dbReference>
<accession>A0AAJ4D199</accession>
<proteinExistence type="predicted"/>
<dbReference type="Proteomes" id="UP000288675">
    <property type="component" value="Chromosome"/>
</dbReference>
<protein>
    <submittedName>
        <fullName evidence="1">Uncharacterized protein</fullName>
    </submittedName>
</protein>
<sequence>MGKKMNNLCYNKTTNTKRNEGKMSINKIRSALYKSAKILGDVNAAKNGTLGKRMARRAAGKTAGKILGKLFK</sequence>
<dbReference type="AlphaFoldDB" id="A0AAJ4D199"/>
<gene>
    <name evidence="1" type="ORF">EQZ20_03700</name>
</gene>
<reference evidence="1 2" key="1">
    <citation type="submission" date="2019-01" db="EMBL/GenBank/DDBJ databases">
        <title>Genome sequence of Bacillus glycinifermentans SRCM103574.</title>
        <authorList>
            <person name="Kong H.-J."/>
            <person name="Jeong S.-Y."/>
            <person name="Jeong D.-Y."/>
        </authorList>
    </citation>
    <scope>NUCLEOTIDE SEQUENCE [LARGE SCALE GENOMIC DNA]</scope>
    <source>
        <strain evidence="1 2">SRCM103574</strain>
    </source>
</reference>
<evidence type="ECO:0000313" key="2">
    <source>
        <dbReference type="Proteomes" id="UP000288675"/>
    </source>
</evidence>
<name>A0AAJ4D199_9BACI</name>